<dbReference type="InterPro" id="IPR020846">
    <property type="entry name" value="MFS_dom"/>
</dbReference>
<accession>X0THZ8</accession>
<proteinExistence type="predicted"/>
<feature type="non-terminal residue" evidence="3">
    <location>
        <position position="53"/>
    </location>
</feature>
<gene>
    <name evidence="3" type="ORF">S01H1_29096</name>
</gene>
<dbReference type="EMBL" id="BARS01017824">
    <property type="protein sequence ID" value="GAF87762.1"/>
    <property type="molecule type" value="Genomic_DNA"/>
</dbReference>
<evidence type="ECO:0000259" key="2">
    <source>
        <dbReference type="PROSITE" id="PS50850"/>
    </source>
</evidence>
<dbReference type="GO" id="GO:0022857">
    <property type="term" value="F:transmembrane transporter activity"/>
    <property type="evidence" value="ECO:0007669"/>
    <property type="project" value="InterPro"/>
</dbReference>
<dbReference type="SUPFAM" id="SSF103473">
    <property type="entry name" value="MFS general substrate transporter"/>
    <property type="match status" value="1"/>
</dbReference>
<name>X0THZ8_9ZZZZ</name>
<protein>
    <recommendedName>
        <fullName evidence="2">Major facilitator superfamily (MFS) profile domain-containing protein</fullName>
    </recommendedName>
</protein>
<dbReference type="AlphaFoldDB" id="X0THZ8"/>
<evidence type="ECO:0000313" key="3">
    <source>
        <dbReference type="EMBL" id="GAF87762.1"/>
    </source>
</evidence>
<sequence length="53" mass="5966">MVLAYLPLIFKAYDFSDQQIGFVIGLNSLSSILLVLPFGVFSDYFSPKKTLTF</sequence>
<dbReference type="PROSITE" id="PS50850">
    <property type="entry name" value="MFS"/>
    <property type="match status" value="1"/>
</dbReference>
<keyword evidence="1" id="KW-0812">Transmembrane</keyword>
<dbReference type="Gene3D" id="1.20.1250.20">
    <property type="entry name" value="MFS general substrate transporter like domains"/>
    <property type="match status" value="1"/>
</dbReference>
<organism evidence="3">
    <name type="scientific">marine sediment metagenome</name>
    <dbReference type="NCBI Taxonomy" id="412755"/>
    <lineage>
        <taxon>unclassified sequences</taxon>
        <taxon>metagenomes</taxon>
        <taxon>ecological metagenomes</taxon>
    </lineage>
</organism>
<comment type="caution">
    <text evidence="3">The sequence shown here is derived from an EMBL/GenBank/DDBJ whole genome shotgun (WGS) entry which is preliminary data.</text>
</comment>
<evidence type="ECO:0000256" key="1">
    <source>
        <dbReference type="SAM" id="Phobius"/>
    </source>
</evidence>
<keyword evidence="1" id="KW-1133">Transmembrane helix</keyword>
<reference evidence="3" key="1">
    <citation type="journal article" date="2014" name="Front. Microbiol.">
        <title>High frequency of phylogenetically diverse reductive dehalogenase-homologous genes in deep subseafloor sedimentary metagenomes.</title>
        <authorList>
            <person name="Kawai M."/>
            <person name="Futagami T."/>
            <person name="Toyoda A."/>
            <person name="Takaki Y."/>
            <person name="Nishi S."/>
            <person name="Hori S."/>
            <person name="Arai W."/>
            <person name="Tsubouchi T."/>
            <person name="Morono Y."/>
            <person name="Uchiyama I."/>
            <person name="Ito T."/>
            <person name="Fujiyama A."/>
            <person name="Inagaki F."/>
            <person name="Takami H."/>
        </authorList>
    </citation>
    <scope>NUCLEOTIDE SEQUENCE</scope>
    <source>
        <strain evidence="3">Expedition CK06-06</strain>
    </source>
</reference>
<keyword evidence="1" id="KW-0472">Membrane</keyword>
<feature type="domain" description="Major facilitator superfamily (MFS) profile" evidence="2">
    <location>
        <begin position="1"/>
        <end position="53"/>
    </location>
</feature>
<feature type="transmembrane region" description="Helical" evidence="1">
    <location>
        <begin position="20"/>
        <end position="41"/>
    </location>
</feature>
<dbReference type="InterPro" id="IPR036259">
    <property type="entry name" value="MFS_trans_sf"/>
</dbReference>